<keyword evidence="4" id="KW-0808">Transferase</keyword>
<sequence>MVKWYIEWVKYQPARSEKSYFAVESMIMVRYCICIFILLGLLSAATAQDSAGGKRGTFPVSKAAKALRKSLSNNDDELQTAGKYEALAKELTDKSEYAKAEEYLKKALDIYTRLNHKDAAAAGRALAKVQEMQNKIIPAIQNYQSAGDVAIDKSLVNINLNDANRLRNNSNPRAQTNYAQSNVDIIEKTGKKEEAADAYKQLGNSLLLENNTSDAIASYKKAIEKTDNTREIADISKKISKVYVEGNNIDAAIRMNEAILEKAKQEDNIELQIDQVRELAQLYTTKNLPGKTGSLLEEAYALAFKSGNTSKTKDCLLALTRYYREQQKEAVAMTRYDDFLHRLDTLIRTDSSLVDASLFDITEGKIKDLEREKELQLALISNKNKLNYFLIASILAMVVLLFFIVRSLYAIKIKNKKIALQSLRREMNPHFIFNSLNSVNQYIAENKEVEANKYLTSYSGLMRNVMEHSNKDFVPLSTEIEQLKSYLDLEQLRFSDKFIYILDIDEALDTDAVMIPNMLIQPHLENAVWHGLRYKATKGLLRVTFQKQAQFIQVVIEDDGIGLTESRKLKTIHQKAYQSRGITNTTERISLLNDIYHLHIRLQMEEITLEGTTGTRVVLQLPLMDKK</sequence>
<keyword evidence="5" id="KW-1185">Reference proteome</keyword>
<evidence type="ECO:0000313" key="5">
    <source>
        <dbReference type="Proteomes" id="UP000190166"/>
    </source>
</evidence>
<evidence type="ECO:0000313" key="4">
    <source>
        <dbReference type="EMBL" id="SKD09344.1"/>
    </source>
</evidence>
<dbReference type="GO" id="GO:0000155">
    <property type="term" value="F:phosphorelay sensor kinase activity"/>
    <property type="evidence" value="ECO:0007669"/>
    <property type="project" value="InterPro"/>
</dbReference>
<dbReference type="InterPro" id="IPR019734">
    <property type="entry name" value="TPR_rpt"/>
</dbReference>
<name>A0A1T5P9B9_9BACT</name>
<dbReference type="Pfam" id="PF06580">
    <property type="entry name" value="His_kinase"/>
    <property type="match status" value="1"/>
</dbReference>
<dbReference type="STRING" id="393003.SAMN05660461_5229"/>
<dbReference type="InterPro" id="IPR011990">
    <property type="entry name" value="TPR-like_helical_dom_sf"/>
</dbReference>
<dbReference type="EMBL" id="FUZZ01000005">
    <property type="protein sequence ID" value="SKD09344.1"/>
    <property type="molecule type" value="Genomic_DNA"/>
</dbReference>
<dbReference type="PANTHER" id="PTHR34220:SF7">
    <property type="entry name" value="SENSOR HISTIDINE KINASE YPDA"/>
    <property type="match status" value="1"/>
</dbReference>
<evidence type="ECO:0000256" key="1">
    <source>
        <dbReference type="PROSITE-ProRule" id="PRU00339"/>
    </source>
</evidence>
<keyword evidence="1" id="KW-0802">TPR repeat</keyword>
<dbReference type="Gene3D" id="3.30.565.10">
    <property type="entry name" value="Histidine kinase-like ATPase, C-terminal domain"/>
    <property type="match status" value="1"/>
</dbReference>
<dbReference type="PROSITE" id="PS50005">
    <property type="entry name" value="TPR"/>
    <property type="match status" value="1"/>
</dbReference>
<proteinExistence type="predicted"/>
<keyword evidence="2" id="KW-0812">Transmembrane</keyword>
<evidence type="ECO:0000256" key="2">
    <source>
        <dbReference type="SAM" id="Phobius"/>
    </source>
</evidence>
<dbReference type="SUPFAM" id="SSF48452">
    <property type="entry name" value="TPR-like"/>
    <property type="match status" value="1"/>
</dbReference>
<dbReference type="InterPro" id="IPR010559">
    <property type="entry name" value="Sig_transdc_His_kin_internal"/>
</dbReference>
<gene>
    <name evidence="4" type="ORF">SAMN05660461_5229</name>
</gene>
<dbReference type="SUPFAM" id="SSF55874">
    <property type="entry name" value="ATPase domain of HSP90 chaperone/DNA topoisomerase II/histidine kinase"/>
    <property type="match status" value="1"/>
</dbReference>
<dbReference type="Proteomes" id="UP000190166">
    <property type="component" value="Unassembled WGS sequence"/>
</dbReference>
<dbReference type="InterPro" id="IPR036890">
    <property type="entry name" value="HATPase_C_sf"/>
</dbReference>
<dbReference type="AlphaFoldDB" id="A0A1T5P9B9"/>
<feature type="repeat" description="TPR" evidence="1">
    <location>
        <begin position="196"/>
        <end position="229"/>
    </location>
</feature>
<dbReference type="InterPro" id="IPR050640">
    <property type="entry name" value="Bact_2-comp_sensor_kinase"/>
</dbReference>
<organism evidence="4 5">
    <name type="scientific">Chitinophaga ginsengisegetis</name>
    <dbReference type="NCBI Taxonomy" id="393003"/>
    <lineage>
        <taxon>Bacteria</taxon>
        <taxon>Pseudomonadati</taxon>
        <taxon>Bacteroidota</taxon>
        <taxon>Chitinophagia</taxon>
        <taxon>Chitinophagales</taxon>
        <taxon>Chitinophagaceae</taxon>
        <taxon>Chitinophaga</taxon>
    </lineage>
</organism>
<reference evidence="4 5" key="1">
    <citation type="submission" date="2017-02" db="EMBL/GenBank/DDBJ databases">
        <authorList>
            <person name="Peterson S.W."/>
        </authorList>
    </citation>
    <scope>NUCLEOTIDE SEQUENCE [LARGE SCALE GENOMIC DNA]</scope>
    <source>
        <strain evidence="4 5">DSM 18108</strain>
    </source>
</reference>
<evidence type="ECO:0000259" key="3">
    <source>
        <dbReference type="Pfam" id="PF06580"/>
    </source>
</evidence>
<dbReference type="SMART" id="SM00028">
    <property type="entry name" value="TPR"/>
    <property type="match status" value="2"/>
</dbReference>
<keyword evidence="2" id="KW-0472">Membrane</keyword>
<feature type="domain" description="Signal transduction histidine kinase internal region" evidence="3">
    <location>
        <begin position="420"/>
        <end position="498"/>
    </location>
</feature>
<keyword evidence="4" id="KW-0418">Kinase</keyword>
<dbReference type="GO" id="GO:0016020">
    <property type="term" value="C:membrane"/>
    <property type="evidence" value="ECO:0007669"/>
    <property type="project" value="InterPro"/>
</dbReference>
<dbReference type="Gene3D" id="1.25.40.10">
    <property type="entry name" value="Tetratricopeptide repeat domain"/>
    <property type="match status" value="2"/>
</dbReference>
<feature type="transmembrane region" description="Helical" evidence="2">
    <location>
        <begin position="388"/>
        <end position="409"/>
    </location>
</feature>
<accession>A0A1T5P9B9</accession>
<keyword evidence="2" id="KW-1133">Transmembrane helix</keyword>
<dbReference type="PANTHER" id="PTHR34220">
    <property type="entry name" value="SENSOR HISTIDINE KINASE YPDA"/>
    <property type="match status" value="1"/>
</dbReference>
<protein>
    <submittedName>
        <fullName evidence="4">Histidine kinase</fullName>
    </submittedName>
</protein>